<proteinExistence type="predicted"/>
<sequence>MKSRMRLVLSLMVMLLSVPWLLWAEEEPTVYVIQKGDTLWGLSGKFLNNPNYWPDLWSKNQQVTNPHFIYPGQTVRFVDGRLEIVDAPVEAGGQKAAAGKTVQPVPQLEVAEEKTFTVRGNEGWLMEKDTLPTGRVIAGQHGRLVLGEDDTVFTDIGTSHGGNDGSKYTILRKSKQIKHPVTGDDLGYKVYPLGALQLTHVTKLNSRGIISTSFKEIEPGDLLVPYQPVKRRTVALKMVSRPLKGYLVESATGNTALATGDVVYLDLGRSEGAEPGNLLYVVRKVAIEKMLVERYVGELPNEVVGALVIVEVGNRTSTAIVVKSIDAIFKGNEVVSAPR</sequence>
<dbReference type="eggNOG" id="COG1652">
    <property type="taxonomic scope" value="Bacteria"/>
</dbReference>
<dbReference type="KEGG" id="glo:Glov_3268"/>
<dbReference type="CDD" id="cd00118">
    <property type="entry name" value="LysM"/>
    <property type="match status" value="1"/>
</dbReference>
<reference evidence="3 4" key="1">
    <citation type="submission" date="2008-05" db="EMBL/GenBank/DDBJ databases">
        <title>Complete sequence of chromosome of Geobacter lovleyi SZ.</title>
        <authorList>
            <consortium name="US DOE Joint Genome Institute"/>
            <person name="Lucas S."/>
            <person name="Copeland A."/>
            <person name="Lapidus A."/>
            <person name="Glavina del Rio T."/>
            <person name="Dalin E."/>
            <person name="Tice H."/>
            <person name="Bruce D."/>
            <person name="Goodwin L."/>
            <person name="Pitluck S."/>
            <person name="Chertkov O."/>
            <person name="Meincke L."/>
            <person name="Brettin T."/>
            <person name="Detter J.C."/>
            <person name="Han C."/>
            <person name="Tapia R."/>
            <person name="Kuske C.R."/>
            <person name="Schmutz J."/>
            <person name="Larimer F."/>
            <person name="Land M."/>
            <person name="Hauser L."/>
            <person name="Kyrpides N."/>
            <person name="Mikhailova N."/>
            <person name="Sung Y."/>
            <person name="Fletcher K.E."/>
            <person name="Ritalahti K.M."/>
            <person name="Loeffler F.E."/>
            <person name="Richardson P."/>
        </authorList>
    </citation>
    <scope>NUCLEOTIDE SEQUENCE [LARGE SCALE GENOMIC DNA]</scope>
    <source>
        <strain evidence="4">ATCC BAA-1151 / DSM 17278 / SZ</strain>
    </source>
</reference>
<keyword evidence="4" id="KW-1185">Reference proteome</keyword>
<evidence type="ECO:0000313" key="4">
    <source>
        <dbReference type="Proteomes" id="UP000002420"/>
    </source>
</evidence>
<dbReference type="Pfam" id="PF01476">
    <property type="entry name" value="LysM"/>
    <property type="match status" value="1"/>
</dbReference>
<dbReference type="AlphaFoldDB" id="B3EAU1"/>
<dbReference type="OrthoDB" id="9765158at2"/>
<accession>B3EAU1</accession>
<dbReference type="InterPro" id="IPR036779">
    <property type="entry name" value="LysM_dom_sf"/>
</dbReference>
<dbReference type="Proteomes" id="UP000002420">
    <property type="component" value="Chromosome"/>
</dbReference>
<dbReference type="EMBL" id="CP001089">
    <property type="protein sequence ID" value="ACD96974.1"/>
    <property type="molecule type" value="Genomic_DNA"/>
</dbReference>
<keyword evidence="1" id="KW-0732">Signal</keyword>
<dbReference type="HOGENOM" id="CLU_050533_1_0_7"/>
<organism evidence="3 4">
    <name type="scientific">Trichlorobacter lovleyi (strain ATCC BAA-1151 / DSM 17278 / SZ)</name>
    <name type="common">Geobacter lovleyi</name>
    <dbReference type="NCBI Taxonomy" id="398767"/>
    <lineage>
        <taxon>Bacteria</taxon>
        <taxon>Pseudomonadati</taxon>
        <taxon>Thermodesulfobacteriota</taxon>
        <taxon>Desulfuromonadia</taxon>
        <taxon>Geobacterales</taxon>
        <taxon>Geobacteraceae</taxon>
        <taxon>Trichlorobacter</taxon>
    </lineage>
</organism>
<dbReference type="PANTHER" id="PTHR34700:SF4">
    <property type="entry name" value="PHAGE-LIKE ELEMENT PBSX PROTEIN XKDP"/>
    <property type="match status" value="1"/>
</dbReference>
<feature type="domain" description="LysM" evidence="2">
    <location>
        <begin position="29"/>
        <end position="77"/>
    </location>
</feature>
<dbReference type="SUPFAM" id="SSF54106">
    <property type="entry name" value="LysM domain"/>
    <property type="match status" value="1"/>
</dbReference>
<evidence type="ECO:0000259" key="2">
    <source>
        <dbReference type="PROSITE" id="PS51782"/>
    </source>
</evidence>
<dbReference type="Gene3D" id="3.10.350.10">
    <property type="entry name" value="LysM domain"/>
    <property type="match status" value="1"/>
</dbReference>
<name>B3EAU1_TRIL1</name>
<evidence type="ECO:0000256" key="1">
    <source>
        <dbReference type="SAM" id="SignalP"/>
    </source>
</evidence>
<protein>
    <submittedName>
        <fullName evidence="3">Peptidoglycan-binding LysM</fullName>
    </submittedName>
</protein>
<feature type="chain" id="PRO_5002786068" evidence="1">
    <location>
        <begin position="25"/>
        <end position="339"/>
    </location>
</feature>
<dbReference type="PROSITE" id="PS51782">
    <property type="entry name" value="LYSM"/>
    <property type="match status" value="1"/>
</dbReference>
<evidence type="ECO:0000313" key="3">
    <source>
        <dbReference type="EMBL" id="ACD96974.1"/>
    </source>
</evidence>
<dbReference type="STRING" id="398767.Glov_3268"/>
<gene>
    <name evidence="3" type="ordered locus">Glov_3268</name>
</gene>
<dbReference type="InterPro" id="IPR018392">
    <property type="entry name" value="LysM"/>
</dbReference>
<dbReference type="InterPro" id="IPR052196">
    <property type="entry name" value="Bact_Kbp"/>
</dbReference>
<feature type="signal peptide" evidence="1">
    <location>
        <begin position="1"/>
        <end position="24"/>
    </location>
</feature>
<dbReference type="RefSeq" id="WP_012471298.1">
    <property type="nucleotide sequence ID" value="NC_010814.1"/>
</dbReference>
<dbReference type="PANTHER" id="PTHR34700">
    <property type="entry name" value="POTASSIUM BINDING PROTEIN KBP"/>
    <property type="match status" value="1"/>
</dbReference>